<dbReference type="OrthoDB" id="880459at2"/>
<keyword evidence="4" id="KW-1185">Reference proteome</keyword>
<feature type="domain" description="DUF306" evidence="2">
    <location>
        <begin position="33"/>
        <end position="140"/>
    </location>
</feature>
<comment type="caution">
    <text evidence="3">The sequence shown here is derived from an EMBL/GenBank/DDBJ whole genome shotgun (WGS) entry which is preliminary data.</text>
</comment>
<evidence type="ECO:0000313" key="3">
    <source>
        <dbReference type="EMBL" id="RSK46238.1"/>
    </source>
</evidence>
<proteinExistence type="predicted"/>
<dbReference type="PANTHER" id="PTHR35535:SF2">
    <property type="entry name" value="DUF306 DOMAIN-CONTAINING PROTEIN"/>
    <property type="match status" value="1"/>
</dbReference>
<dbReference type="InterPro" id="IPR005184">
    <property type="entry name" value="DUF306_Meta_HslJ"/>
</dbReference>
<sequence>MSTLRSFLLLPALLLLGSCAKDDEPVPAPVYLLDQRWVLTELEGQPPVAQPSSTVPDLLLNSVGSTNNGRAFCNQYGGKYTLRAGSPQLSFSTQASTYATCAGQDAENRYLTLLPMVARYVISHRRLSLYDAQHAEPLLVFKAE</sequence>
<feature type="chain" id="PRO_5018726714" evidence="1">
    <location>
        <begin position="21"/>
        <end position="144"/>
    </location>
</feature>
<dbReference type="Proteomes" id="UP000270291">
    <property type="component" value="Unassembled WGS sequence"/>
</dbReference>
<dbReference type="InterPro" id="IPR038670">
    <property type="entry name" value="HslJ-like_sf"/>
</dbReference>
<dbReference type="InterPro" id="IPR053147">
    <property type="entry name" value="Hsp_HslJ-like"/>
</dbReference>
<dbReference type="AlphaFoldDB" id="A0A3R9NYD7"/>
<gene>
    <name evidence="3" type="ORF">EI293_03455</name>
</gene>
<protein>
    <submittedName>
        <fullName evidence="3">META domain-containing protein</fullName>
    </submittedName>
</protein>
<dbReference type="EMBL" id="RWIU01000001">
    <property type="protein sequence ID" value="RSK46238.1"/>
    <property type="molecule type" value="Genomic_DNA"/>
</dbReference>
<evidence type="ECO:0000256" key="1">
    <source>
        <dbReference type="SAM" id="SignalP"/>
    </source>
</evidence>
<feature type="signal peptide" evidence="1">
    <location>
        <begin position="1"/>
        <end position="20"/>
    </location>
</feature>
<dbReference type="PANTHER" id="PTHR35535">
    <property type="entry name" value="HEAT SHOCK PROTEIN HSLJ"/>
    <property type="match status" value="1"/>
</dbReference>
<keyword evidence="1" id="KW-0732">Signal</keyword>
<name>A0A3R9NYD7_9BACT</name>
<dbReference type="Pfam" id="PF03724">
    <property type="entry name" value="META"/>
    <property type="match status" value="1"/>
</dbReference>
<dbReference type="Gene3D" id="2.40.128.270">
    <property type="match status" value="1"/>
</dbReference>
<reference evidence="3 4" key="1">
    <citation type="submission" date="2018-12" db="EMBL/GenBank/DDBJ databases">
        <authorList>
            <person name="Feng G."/>
            <person name="Zhu H."/>
        </authorList>
    </citation>
    <scope>NUCLEOTIDE SEQUENCE [LARGE SCALE GENOMIC DNA]</scope>
    <source>
        <strain evidence="3 4">LMG 26000</strain>
    </source>
</reference>
<accession>A0A3R9NYD7</accession>
<organism evidence="3 4">
    <name type="scientific">Hymenobacter perfusus</name>
    <dbReference type="NCBI Taxonomy" id="1236770"/>
    <lineage>
        <taxon>Bacteria</taxon>
        <taxon>Pseudomonadati</taxon>
        <taxon>Bacteroidota</taxon>
        <taxon>Cytophagia</taxon>
        <taxon>Cytophagales</taxon>
        <taxon>Hymenobacteraceae</taxon>
        <taxon>Hymenobacter</taxon>
    </lineage>
</organism>
<evidence type="ECO:0000259" key="2">
    <source>
        <dbReference type="Pfam" id="PF03724"/>
    </source>
</evidence>
<dbReference type="PROSITE" id="PS51257">
    <property type="entry name" value="PROKAR_LIPOPROTEIN"/>
    <property type="match status" value="1"/>
</dbReference>
<dbReference type="RefSeq" id="WP_125435702.1">
    <property type="nucleotide sequence ID" value="NZ_RWIU01000001.1"/>
</dbReference>
<evidence type="ECO:0000313" key="4">
    <source>
        <dbReference type="Proteomes" id="UP000270291"/>
    </source>
</evidence>